<dbReference type="AlphaFoldDB" id="A0A4V2V3D7"/>
<comment type="caution">
    <text evidence="2">The sequence shown here is derived from an EMBL/GenBank/DDBJ whole genome shotgun (WGS) entry which is preliminary data.</text>
</comment>
<accession>A0A4V2V3D7</accession>
<gene>
    <name evidence="2" type="ORF">EC835_10768</name>
</gene>
<protein>
    <submittedName>
        <fullName evidence="2">Helix-turn-helix protein</fullName>
    </submittedName>
</protein>
<dbReference type="OrthoDB" id="6467038at2"/>
<dbReference type="InterPro" id="IPR001387">
    <property type="entry name" value="Cro/C1-type_HTH"/>
</dbReference>
<dbReference type="EMBL" id="SMAS01000007">
    <property type="protein sequence ID" value="TCT31540.1"/>
    <property type="molecule type" value="Genomic_DNA"/>
</dbReference>
<organism evidence="2 3">
    <name type="scientific">Providencia alcalifaciens</name>
    <dbReference type="NCBI Taxonomy" id="126385"/>
    <lineage>
        <taxon>Bacteria</taxon>
        <taxon>Pseudomonadati</taxon>
        <taxon>Pseudomonadota</taxon>
        <taxon>Gammaproteobacteria</taxon>
        <taxon>Enterobacterales</taxon>
        <taxon>Morganellaceae</taxon>
        <taxon>Providencia</taxon>
    </lineage>
</organism>
<evidence type="ECO:0000313" key="3">
    <source>
        <dbReference type="Proteomes" id="UP000295055"/>
    </source>
</evidence>
<evidence type="ECO:0000313" key="2">
    <source>
        <dbReference type="EMBL" id="TCT31540.1"/>
    </source>
</evidence>
<dbReference type="RefSeq" id="WP_132496693.1">
    <property type="nucleotide sequence ID" value="NZ_SMAS01000007.1"/>
</dbReference>
<dbReference type="SUPFAM" id="SSF47413">
    <property type="entry name" value="lambda repressor-like DNA-binding domains"/>
    <property type="match status" value="1"/>
</dbReference>
<feature type="domain" description="HTH cro/C1-type" evidence="1">
    <location>
        <begin position="18"/>
        <end position="72"/>
    </location>
</feature>
<dbReference type="PROSITE" id="PS50943">
    <property type="entry name" value="HTH_CROC1"/>
    <property type="match status" value="1"/>
</dbReference>
<dbReference type="InterPro" id="IPR010982">
    <property type="entry name" value="Lambda_DNA-bd_dom_sf"/>
</dbReference>
<dbReference type="CDD" id="cd00093">
    <property type="entry name" value="HTH_XRE"/>
    <property type="match status" value="1"/>
</dbReference>
<dbReference type="Pfam" id="PF01381">
    <property type="entry name" value="HTH_3"/>
    <property type="match status" value="1"/>
</dbReference>
<sequence>MSNDNYKSKVLLVMGDEIKKVRKKKKLTGTQLASLIDVSQQQISRYERGCDNMKVNTLLNILSTLDISPNDYMKNVFEDTRLSDM</sequence>
<dbReference type="SMART" id="SM00530">
    <property type="entry name" value="HTH_XRE"/>
    <property type="match status" value="1"/>
</dbReference>
<dbReference type="Gene3D" id="1.10.260.40">
    <property type="entry name" value="lambda repressor-like DNA-binding domains"/>
    <property type="match status" value="1"/>
</dbReference>
<evidence type="ECO:0000259" key="1">
    <source>
        <dbReference type="PROSITE" id="PS50943"/>
    </source>
</evidence>
<reference evidence="2 3" key="1">
    <citation type="submission" date="2019-03" db="EMBL/GenBank/DDBJ databases">
        <title>Genomic analyses of the natural microbiome of Caenorhabditis elegans.</title>
        <authorList>
            <person name="Samuel B."/>
        </authorList>
    </citation>
    <scope>NUCLEOTIDE SEQUENCE [LARGE SCALE GENOMIC DNA]</scope>
    <source>
        <strain evidence="2 3">JUb102</strain>
    </source>
</reference>
<proteinExistence type="predicted"/>
<dbReference type="Proteomes" id="UP000295055">
    <property type="component" value="Unassembled WGS sequence"/>
</dbReference>
<name>A0A4V2V3D7_9GAMM</name>
<dbReference type="GO" id="GO:0003677">
    <property type="term" value="F:DNA binding"/>
    <property type="evidence" value="ECO:0007669"/>
    <property type="project" value="InterPro"/>
</dbReference>